<dbReference type="Proteomes" id="UP000824135">
    <property type="component" value="Unassembled WGS sequence"/>
</dbReference>
<sequence length="1356" mass="149203">MSIKRIRVLVVIFLIGLVFSSAFIIANAVENTEETNQNEMQVIDLFETENAVLRSNTRPQNGNRYGVRLVGKKSGSSVKFVDPVSGVLDLGMGFGSVQGLRSVTVSLYDTLTGESCDISFTQKNDEYSIDTNGDGQYLDTAKISAVEEFVLHYKPEEKIVSIGEGYSEIDLFETKDSFSAYEVRVNFDRTDGEGEIFIYSVNGQSLDQRKIDISEGTDDVFADVSAAAVAGKAYDLPKPYTFRLGKGNGHDANVSVVENGNTIIDDSLWSENLNFQVKDGNKYTLRYRIGETVRTYALEVVSEISFREGTYSSDIISIDQTYGVGSTIAVPNITMTNESINVIENHTLLTVYFGDQILSGWEQVPNGERFITFENAGEYKFVYSPLSVRDAEDYELIYRVSAENPAVSLPRISSTVLRGQAIEFENVRFSLDGASFESTPVLYQPDNSASYTNEFTADKLGYYEVVYSAAFGDKTYEYKQAFNVVDYLYSTGNESDMVSFGGTENAGDGSGLTVRLNSGSYIRFNKPIDISTLSPDVPFANIYITPEVMGEEEFSQLEIRLTNRYDENNYLRVTADASGEVAYYKAGGNGQQTKGDEDGYKIHVEPSQYGQWTRLSFAGTENNNLFKFYFDKNEKAVYVDRDGVRKLVMDMDDPKYYSDLWEGFTSDEVYVTITANKFIGATANFVVADIYGCELDGTLITDEEPPELTVNAPEDGEWPDALVGRAYPLFEATAYDSHTASDTPVSVRVFRNYGTYSESEISVADHCFIPVSDEVYTVEYMTEDVYGNRTTQIYHVRALREIAEKFSIVLGQRPAGPFYAGKEVALAESLITGGVGEITVQIQAECAGKEILNDLEGSFIPSYAGNYIITYLATDYLGFQAQTSYSVTVEPNTTPIFKEFPVMPVAFVDGVETVLPKVTALDYSSGAPVEVVAEVYVTDGKLTDQKITDTYTPSIGNGIDSAIVKYKAGSAEKTFTFQIVDVFNDNGLDLTKYFIGQDINVTANSDNLTVQTQGKDSKISFIKDLMAEGFSFIFDVSATGNSFGAIDIVLTDAEDPSISVRLTIEKNAEGTTASPIRINGGNAYSIAGSFYGNSPLHFTLNYDSATRKISDAEGTSFNIETTEQGNAFAGFPSGKVRMTFEIKQSEGNSEILLYNLNGQRLNDTTEDLTMPKISLFGELGGEVKPGQTVTIPHAIAMDVLSFDVHLYLTVLGPDGEPITSADGILLEDASADRSYEIQIEDYGTYNVQYFAEDNNAAPRRYNISLHSNDDVPPVVTISQTSVQVKSGKKVNLPKVSVTEDNGQFQQITTLTDADGIITVMTENSFTPKKKGVYKVTFMAVDGNNNVGYAVFTVTVI</sequence>
<name>A0A9D2CGQ3_9FIRM</name>
<gene>
    <name evidence="1" type="ORF">H9728_07010</name>
</gene>
<accession>A0A9D2CGQ3</accession>
<reference evidence="1" key="1">
    <citation type="journal article" date="2021" name="PeerJ">
        <title>Extensive microbial diversity within the chicken gut microbiome revealed by metagenomics and culture.</title>
        <authorList>
            <person name="Gilroy R."/>
            <person name="Ravi A."/>
            <person name="Getino M."/>
            <person name="Pursley I."/>
            <person name="Horton D.L."/>
            <person name="Alikhan N.F."/>
            <person name="Baker D."/>
            <person name="Gharbi K."/>
            <person name="Hall N."/>
            <person name="Watson M."/>
            <person name="Adriaenssens E.M."/>
            <person name="Foster-Nyarko E."/>
            <person name="Jarju S."/>
            <person name="Secka A."/>
            <person name="Antonio M."/>
            <person name="Oren A."/>
            <person name="Chaudhuri R.R."/>
            <person name="La Ragione R."/>
            <person name="Hildebrand F."/>
            <person name="Pallen M.J."/>
        </authorList>
    </citation>
    <scope>NUCLEOTIDE SEQUENCE</scope>
    <source>
        <strain evidence="1">CHK199-9574</strain>
    </source>
</reference>
<protein>
    <recommendedName>
        <fullName evidence="3">Ig-like domain-containing protein</fullName>
    </recommendedName>
</protein>
<organism evidence="1 2">
    <name type="scientific">Candidatus Borkfalkia excrementavium</name>
    <dbReference type="NCBI Taxonomy" id="2838505"/>
    <lineage>
        <taxon>Bacteria</taxon>
        <taxon>Bacillati</taxon>
        <taxon>Bacillota</taxon>
        <taxon>Clostridia</taxon>
        <taxon>Christensenellales</taxon>
        <taxon>Christensenellaceae</taxon>
        <taxon>Candidatus Borkfalkia</taxon>
    </lineage>
</organism>
<evidence type="ECO:0000313" key="1">
    <source>
        <dbReference type="EMBL" id="HIY78780.1"/>
    </source>
</evidence>
<evidence type="ECO:0000313" key="2">
    <source>
        <dbReference type="Proteomes" id="UP000824135"/>
    </source>
</evidence>
<comment type="caution">
    <text evidence="1">The sequence shown here is derived from an EMBL/GenBank/DDBJ whole genome shotgun (WGS) entry which is preliminary data.</text>
</comment>
<reference evidence="1" key="2">
    <citation type="submission" date="2021-04" db="EMBL/GenBank/DDBJ databases">
        <authorList>
            <person name="Gilroy R."/>
        </authorList>
    </citation>
    <scope>NUCLEOTIDE SEQUENCE</scope>
    <source>
        <strain evidence="1">CHK199-9574</strain>
    </source>
</reference>
<evidence type="ECO:0008006" key="3">
    <source>
        <dbReference type="Google" id="ProtNLM"/>
    </source>
</evidence>
<proteinExistence type="predicted"/>
<dbReference type="EMBL" id="DXCO01000040">
    <property type="protein sequence ID" value="HIY78780.1"/>
    <property type="molecule type" value="Genomic_DNA"/>
</dbReference>